<evidence type="ECO:0000256" key="2">
    <source>
        <dbReference type="SAM" id="SignalP"/>
    </source>
</evidence>
<keyword evidence="2" id="KW-0732">Signal</keyword>
<gene>
    <name evidence="3" type="ORF">SAMN05443248_0859</name>
</gene>
<evidence type="ECO:0000313" key="4">
    <source>
        <dbReference type="Proteomes" id="UP000189796"/>
    </source>
</evidence>
<accession>A0A1M5I8N2</accession>
<dbReference type="Proteomes" id="UP000189796">
    <property type="component" value="Chromosome I"/>
</dbReference>
<proteinExistence type="predicted"/>
<feature type="compositionally biased region" description="Basic residues" evidence="1">
    <location>
        <begin position="25"/>
        <end position="37"/>
    </location>
</feature>
<feature type="region of interest" description="Disordered" evidence="1">
    <location>
        <begin position="25"/>
        <end position="54"/>
    </location>
</feature>
<feature type="chain" id="PRO_5012906278" evidence="2">
    <location>
        <begin position="22"/>
        <end position="77"/>
    </location>
</feature>
<name>A0A1M5I8N2_9BRAD</name>
<dbReference type="AlphaFoldDB" id="A0A1M5I8N2"/>
<evidence type="ECO:0000256" key="1">
    <source>
        <dbReference type="SAM" id="MobiDB-lite"/>
    </source>
</evidence>
<dbReference type="EMBL" id="LT670817">
    <property type="protein sequence ID" value="SHG24612.1"/>
    <property type="molecule type" value="Genomic_DNA"/>
</dbReference>
<organism evidence="3 4">
    <name type="scientific">Bradyrhizobium erythrophlei</name>
    <dbReference type="NCBI Taxonomy" id="1437360"/>
    <lineage>
        <taxon>Bacteria</taxon>
        <taxon>Pseudomonadati</taxon>
        <taxon>Pseudomonadota</taxon>
        <taxon>Alphaproteobacteria</taxon>
        <taxon>Hyphomicrobiales</taxon>
        <taxon>Nitrobacteraceae</taxon>
        <taxon>Bradyrhizobium</taxon>
    </lineage>
</organism>
<reference evidence="3 4" key="1">
    <citation type="submission" date="2016-11" db="EMBL/GenBank/DDBJ databases">
        <authorList>
            <person name="Jaros S."/>
            <person name="Januszkiewicz K."/>
            <person name="Wedrychowicz H."/>
        </authorList>
    </citation>
    <scope>NUCLEOTIDE SEQUENCE [LARGE SCALE GENOMIC DNA]</scope>
    <source>
        <strain evidence="3 4">GAS138</strain>
    </source>
</reference>
<sequence>MKLTTIALASAFALASTVAPAKTVRHRPSVRTHHLHRAIPPGRPDFSYPNYGNPGGPTGVSAGGFMSNGRSASEFGG</sequence>
<evidence type="ECO:0000313" key="3">
    <source>
        <dbReference type="EMBL" id="SHG24612.1"/>
    </source>
</evidence>
<protein>
    <submittedName>
        <fullName evidence="3">Uncharacterized protein</fullName>
    </submittedName>
</protein>
<feature type="signal peptide" evidence="2">
    <location>
        <begin position="1"/>
        <end position="21"/>
    </location>
</feature>